<accession>L5L7B3</accession>
<feature type="compositionally biased region" description="Basic residues" evidence="2">
    <location>
        <begin position="813"/>
        <end position="822"/>
    </location>
</feature>
<keyword evidence="5" id="KW-1185">Reference proteome</keyword>
<dbReference type="InterPro" id="IPR052825">
    <property type="entry name" value="CCD-Prefoldin_beta-like"/>
</dbReference>
<reference evidence="5" key="1">
    <citation type="journal article" date="2013" name="Science">
        <title>Comparative analysis of bat genomes provides insight into the evolution of flight and immunity.</title>
        <authorList>
            <person name="Zhang G."/>
            <person name="Cowled C."/>
            <person name="Shi Z."/>
            <person name="Huang Z."/>
            <person name="Bishop-Lilly K.A."/>
            <person name="Fang X."/>
            <person name="Wynne J.W."/>
            <person name="Xiong Z."/>
            <person name="Baker M.L."/>
            <person name="Zhao W."/>
            <person name="Tachedjian M."/>
            <person name="Zhu Y."/>
            <person name="Zhou P."/>
            <person name="Jiang X."/>
            <person name="Ng J."/>
            <person name="Yang L."/>
            <person name="Wu L."/>
            <person name="Xiao J."/>
            <person name="Feng Y."/>
            <person name="Chen Y."/>
            <person name="Sun X."/>
            <person name="Zhang Y."/>
            <person name="Marsh G.A."/>
            <person name="Crameri G."/>
            <person name="Broder C.C."/>
            <person name="Frey K.G."/>
            <person name="Wang L.F."/>
            <person name="Wang J."/>
        </authorList>
    </citation>
    <scope>NUCLEOTIDE SEQUENCE [LARGE SCALE GENOMIC DNA]</scope>
</reference>
<feature type="compositionally biased region" description="Basic residues" evidence="2">
    <location>
        <begin position="716"/>
        <end position="726"/>
    </location>
</feature>
<feature type="region of interest" description="Disordered" evidence="2">
    <location>
        <begin position="135"/>
        <end position="190"/>
    </location>
</feature>
<feature type="compositionally biased region" description="Low complexity" evidence="2">
    <location>
        <begin position="727"/>
        <end position="738"/>
    </location>
</feature>
<dbReference type="InterPro" id="IPR011129">
    <property type="entry name" value="CSD"/>
</dbReference>
<dbReference type="InterPro" id="IPR029000">
    <property type="entry name" value="Cyclophilin-like_dom_sf"/>
</dbReference>
<dbReference type="Pfam" id="PF00313">
    <property type="entry name" value="CSD"/>
    <property type="match status" value="1"/>
</dbReference>
<feature type="compositionally biased region" description="Low complexity" evidence="2">
    <location>
        <begin position="766"/>
        <end position="780"/>
    </location>
</feature>
<name>L5L7B3_PTEAL</name>
<feature type="region of interest" description="Disordered" evidence="2">
    <location>
        <begin position="449"/>
        <end position="469"/>
    </location>
</feature>
<feature type="compositionally biased region" description="Basic and acidic residues" evidence="2">
    <location>
        <begin position="179"/>
        <end position="190"/>
    </location>
</feature>
<dbReference type="InParanoid" id="L5L7B3"/>
<feature type="region of interest" description="Disordered" evidence="2">
    <location>
        <begin position="1"/>
        <end position="22"/>
    </location>
</feature>
<feature type="compositionally biased region" description="Basic residues" evidence="2">
    <location>
        <begin position="851"/>
        <end position="863"/>
    </location>
</feature>
<proteinExistence type="predicted"/>
<dbReference type="EMBL" id="KB030256">
    <property type="protein sequence ID" value="ELK19522.1"/>
    <property type="molecule type" value="Genomic_DNA"/>
</dbReference>
<feature type="region of interest" description="Disordered" evidence="2">
    <location>
        <begin position="692"/>
        <end position="896"/>
    </location>
</feature>
<dbReference type="Proteomes" id="UP000010552">
    <property type="component" value="Unassembled WGS sequence"/>
</dbReference>
<dbReference type="GO" id="GO:0003676">
    <property type="term" value="F:nucleic acid binding"/>
    <property type="evidence" value="ECO:0007669"/>
    <property type="project" value="InterPro"/>
</dbReference>
<dbReference type="eggNOG" id="ENOG502SNA5">
    <property type="taxonomic scope" value="Eukaryota"/>
</dbReference>
<dbReference type="Pfam" id="PF15742">
    <property type="entry name" value="DUF4686"/>
    <property type="match status" value="1"/>
</dbReference>
<evidence type="ECO:0000313" key="4">
    <source>
        <dbReference type="EMBL" id="ELK19522.1"/>
    </source>
</evidence>
<evidence type="ECO:0000256" key="1">
    <source>
        <dbReference type="SAM" id="Coils"/>
    </source>
</evidence>
<evidence type="ECO:0000259" key="3">
    <source>
        <dbReference type="PROSITE" id="PS51857"/>
    </source>
</evidence>
<feature type="compositionally biased region" description="Basic and acidic residues" evidence="2">
    <location>
        <begin position="864"/>
        <end position="877"/>
    </location>
</feature>
<dbReference type="SUPFAM" id="SSF50249">
    <property type="entry name" value="Nucleic acid-binding proteins"/>
    <property type="match status" value="1"/>
</dbReference>
<dbReference type="PANTHER" id="PTHR34479:SF1">
    <property type="entry name" value="COILED-COIL DOMAIN-CONTAINING PROTEIN 30"/>
    <property type="match status" value="1"/>
</dbReference>
<dbReference type="InterPro" id="IPR012340">
    <property type="entry name" value="NA-bd_OB-fold"/>
</dbReference>
<dbReference type="SMART" id="SM00357">
    <property type="entry name" value="CSP"/>
    <property type="match status" value="1"/>
</dbReference>
<dbReference type="AlphaFoldDB" id="L5L7B3"/>
<dbReference type="Gene3D" id="2.40.50.140">
    <property type="entry name" value="Nucleic acid-binding proteins"/>
    <property type="match status" value="1"/>
</dbReference>
<dbReference type="PROSITE" id="PS51857">
    <property type="entry name" value="CSD_2"/>
    <property type="match status" value="1"/>
</dbReference>
<organism evidence="4 5">
    <name type="scientific">Pteropus alecto</name>
    <name type="common">Black flying fox</name>
    <dbReference type="NCBI Taxonomy" id="9402"/>
    <lineage>
        <taxon>Eukaryota</taxon>
        <taxon>Metazoa</taxon>
        <taxon>Chordata</taxon>
        <taxon>Craniata</taxon>
        <taxon>Vertebrata</taxon>
        <taxon>Euteleostomi</taxon>
        <taxon>Mammalia</taxon>
        <taxon>Eutheria</taxon>
        <taxon>Laurasiatheria</taxon>
        <taxon>Chiroptera</taxon>
        <taxon>Yinpterochiroptera</taxon>
        <taxon>Pteropodoidea</taxon>
        <taxon>Pteropodidae</taxon>
        <taxon>Pteropodinae</taxon>
        <taxon>Pteropus</taxon>
    </lineage>
</organism>
<dbReference type="SUPFAM" id="SSF50891">
    <property type="entry name" value="Cyclophilin-like"/>
    <property type="match status" value="1"/>
</dbReference>
<feature type="compositionally biased region" description="Basic and acidic residues" evidence="2">
    <location>
        <begin position="7"/>
        <end position="22"/>
    </location>
</feature>
<dbReference type="InterPro" id="IPR002059">
    <property type="entry name" value="CSP_DNA-bd"/>
</dbReference>
<dbReference type="FunCoup" id="L5L7B3">
    <property type="interactions" value="801"/>
</dbReference>
<protein>
    <submittedName>
        <fullName evidence="4">Prefoldin subunit 6-like protein</fullName>
    </submittedName>
</protein>
<dbReference type="InterPro" id="IPR031476">
    <property type="entry name" value="DUF4686"/>
</dbReference>
<feature type="region of interest" description="Disordered" evidence="2">
    <location>
        <begin position="207"/>
        <end position="229"/>
    </location>
</feature>
<gene>
    <name evidence="4" type="ORF">PAL_GLEAN10004389</name>
</gene>
<feature type="domain" description="CSD" evidence="3">
    <location>
        <begin position="627"/>
        <end position="699"/>
    </location>
</feature>
<dbReference type="PANTHER" id="PTHR34479">
    <property type="entry name" value="COILED-COIL DOMAIN-CONTAINING PROTEIN 30"/>
    <property type="match status" value="1"/>
</dbReference>
<feature type="coiled-coil region" evidence="1">
    <location>
        <begin position="238"/>
        <end position="293"/>
    </location>
</feature>
<feature type="compositionally biased region" description="Basic and acidic residues" evidence="2">
    <location>
        <begin position="135"/>
        <end position="172"/>
    </location>
</feature>
<keyword evidence="1" id="KW-0175">Coiled coil</keyword>
<dbReference type="PRINTS" id="PR00050">
    <property type="entry name" value="COLDSHOCK"/>
</dbReference>
<sequence length="896" mass="104978">MSQENIKISESELSEEKERRKQLMPDLNTVQMDLKIDSEELQKSKSELICLYNEIQSLPGAAEDRDHFLIAYNLLQRENSELETKVSKLAQEFEQLNYFTVGRKTADANLITSENICKDLVSKIPILEAEVQSPKEEKEKLCSELGESKRKKIPEESVKEGTFPRERQKEEDLQQNQDTKGEEQQSTSKLEEVVRLREELSHINQSLLQSQSCEDSSDDSNTQYSSSGENLKYQQQEELQLRQNLHRLQTLCNSAEKELRYERGKNLDLKQHNSLLQEENMKMKIELKQAQQKLLDSAKMCSSLTAEWKHCQQKIKELELEVLNQAQSTKSQENLQEKPSQENSKVADAEEKILDLLQKLEHAHKVCLTDTYILEKQQLQERIREAMENEAKTKQHYQEEKQKRKLLDQNMNELQKKVKILQDKENQLEMTNSQQQSRIQQQEAQLKQLENEKRKSDEHLKSNQELSEKVSKLQQENEVLHEEYGKILKQLDFHVRNYNEKHYHYKAKLRRVKDHLVHEVELRDKRIKQLENEAGLLQQEVAKEKALQDQVITQNDILLQEKRKLLEQVTEQEELIHDNKCMISSVQHRVFFLDKENKRLQENSLRLTQQVGVLKRIINNIQIRRGEEVGRMKIELFADVVPKTAENFRNDTKEDVFVHQTAIKKNNPRKYLRSVGDGETVEFDVVEGEKGAEAANVTGPGGVPVQGSKYAADRNHYRRYPRRRGPPRNYQQNYQNSESGEKNEGSESAPEGQAQQRRPYRRRRFPPYYMRRPYGRRPQYSNPPVQGEVMEGADNQGAGEQGRPVRQNMYRGYRPRFRRGPPRQRQPREDGNEEDKENQGDETQGQQPPQRRYRRNFNYRRRRPENPKPQDGKETKAADPPAENSSAPEAEQGGAE</sequence>
<dbReference type="STRING" id="9402.L5L7B3"/>
<evidence type="ECO:0000256" key="2">
    <source>
        <dbReference type="SAM" id="MobiDB-lite"/>
    </source>
</evidence>
<evidence type="ECO:0000313" key="5">
    <source>
        <dbReference type="Proteomes" id="UP000010552"/>
    </source>
</evidence>